<feature type="domain" description="HTH marR-type" evidence="4">
    <location>
        <begin position="1"/>
        <end position="137"/>
    </location>
</feature>
<sequence>MDTEDIKLKIAELDNLFATIAVNNRWPAVDSLSKQQIMLMKTLYSNGKITMSELAKHLNLTKGATTIAIDRLVAAKMVNRTRDEADRRIVWIELSGKGSEIISKVKQKRDQLLSDMFSNLTTAEIEQFISLLRKMMENLKPR</sequence>
<dbReference type="InterPro" id="IPR000835">
    <property type="entry name" value="HTH_MarR-typ"/>
</dbReference>
<dbReference type="InterPro" id="IPR036390">
    <property type="entry name" value="WH_DNA-bd_sf"/>
</dbReference>
<evidence type="ECO:0000256" key="2">
    <source>
        <dbReference type="ARBA" id="ARBA00023125"/>
    </source>
</evidence>
<organism evidence="5 6">
    <name type="scientific">Ferviditalea candida</name>
    <dbReference type="NCBI Taxonomy" id="3108399"/>
    <lineage>
        <taxon>Bacteria</taxon>
        <taxon>Bacillati</taxon>
        <taxon>Bacillota</taxon>
        <taxon>Bacilli</taxon>
        <taxon>Bacillales</taxon>
        <taxon>Paenibacillaceae</taxon>
        <taxon>Ferviditalea</taxon>
    </lineage>
</organism>
<evidence type="ECO:0000313" key="5">
    <source>
        <dbReference type="EMBL" id="MEB3101729.1"/>
    </source>
</evidence>
<evidence type="ECO:0000313" key="6">
    <source>
        <dbReference type="Proteomes" id="UP001310386"/>
    </source>
</evidence>
<dbReference type="PROSITE" id="PS50995">
    <property type="entry name" value="HTH_MARR_2"/>
    <property type="match status" value="1"/>
</dbReference>
<evidence type="ECO:0000259" key="4">
    <source>
        <dbReference type="PROSITE" id="PS50995"/>
    </source>
</evidence>
<keyword evidence="3" id="KW-0804">Transcription</keyword>
<protein>
    <submittedName>
        <fullName evidence="5">MarR family transcriptional regulator</fullName>
    </submittedName>
</protein>
<keyword evidence="1" id="KW-0805">Transcription regulation</keyword>
<dbReference type="Proteomes" id="UP001310386">
    <property type="component" value="Unassembled WGS sequence"/>
</dbReference>
<dbReference type="RefSeq" id="WP_371753844.1">
    <property type="nucleotide sequence ID" value="NZ_JAYJLD010000009.1"/>
</dbReference>
<evidence type="ECO:0000256" key="3">
    <source>
        <dbReference type="ARBA" id="ARBA00023163"/>
    </source>
</evidence>
<dbReference type="Pfam" id="PF01047">
    <property type="entry name" value="MarR"/>
    <property type="match status" value="1"/>
</dbReference>
<accession>A0ABU5ZGV3</accession>
<dbReference type="SUPFAM" id="SSF46785">
    <property type="entry name" value="Winged helix' DNA-binding domain"/>
    <property type="match status" value="1"/>
</dbReference>
<dbReference type="InterPro" id="IPR036388">
    <property type="entry name" value="WH-like_DNA-bd_sf"/>
</dbReference>
<dbReference type="EMBL" id="JAYJLD010000009">
    <property type="protein sequence ID" value="MEB3101729.1"/>
    <property type="molecule type" value="Genomic_DNA"/>
</dbReference>
<keyword evidence="2" id="KW-0238">DNA-binding</keyword>
<name>A0ABU5ZGV3_9BACL</name>
<dbReference type="PANTHER" id="PTHR42756">
    <property type="entry name" value="TRANSCRIPTIONAL REGULATOR, MARR"/>
    <property type="match status" value="1"/>
</dbReference>
<reference evidence="5" key="1">
    <citation type="submission" date="2023-12" db="EMBL/GenBank/DDBJ databases">
        <title>Fervidustalea candida gen. nov., sp. nov., a novel member of the family Paenibacillaceae isolated from a geothermal area.</title>
        <authorList>
            <person name="Li W.-J."/>
            <person name="Jiao J.-Y."/>
            <person name="Chen Y."/>
        </authorList>
    </citation>
    <scope>NUCLEOTIDE SEQUENCE</scope>
    <source>
        <strain evidence="5">SYSU GA230002</strain>
    </source>
</reference>
<dbReference type="PRINTS" id="PR00598">
    <property type="entry name" value="HTHMARR"/>
</dbReference>
<comment type="caution">
    <text evidence="5">The sequence shown here is derived from an EMBL/GenBank/DDBJ whole genome shotgun (WGS) entry which is preliminary data.</text>
</comment>
<dbReference type="PANTHER" id="PTHR42756:SF1">
    <property type="entry name" value="TRANSCRIPTIONAL REPRESSOR OF EMRAB OPERON"/>
    <property type="match status" value="1"/>
</dbReference>
<dbReference type="SMART" id="SM00347">
    <property type="entry name" value="HTH_MARR"/>
    <property type="match status" value="1"/>
</dbReference>
<evidence type="ECO:0000256" key="1">
    <source>
        <dbReference type="ARBA" id="ARBA00023015"/>
    </source>
</evidence>
<proteinExistence type="predicted"/>
<keyword evidence="6" id="KW-1185">Reference proteome</keyword>
<dbReference type="Gene3D" id="1.10.10.10">
    <property type="entry name" value="Winged helix-like DNA-binding domain superfamily/Winged helix DNA-binding domain"/>
    <property type="match status" value="1"/>
</dbReference>
<gene>
    <name evidence="5" type="ORF">VF724_08640</name>
</gene>